<evidence type="ECO:0000256" key="3">
    <source>
        <dbReference type="ARBA" id="ARBA00022638"/>
    </source>
</evidence>
<keyword evidence="3 7" id="KW-0081">Bacteriolytic enzyme</keyword>
<dbReference type="GO" id="GO:0031640">
    <property type="term" value="P:killing of cells of another organism"/>
    <property type="evidence" value="ECO:0007669"/>
    <property type="project" value="UniProtKB-KW"/>
</dbReference>
<sequence>MIVNNFGIQLIQEEESKKMFDLSGQKFLSDLEGVRYTSYKDTGGVWTIGRGIIRYEDGKKVQPGDTITKEREQKLFMNTLQGYVDNVNKNVKISLKQNQFNALVSFCYNVGIGAFNKSTLLKKVNINPNDKEIRAQFMRWIYDNGKPILGLKNRRKKEADLYFLNTI</sequence>
<dbReference type="InterPro" id="IPR051018">
    <property type="entry name" value="Bacteriophage_GH24"/>
</dbReference>
<dbReference type="InterPro" id="IPR033907">
    <property type="entry name" value="Endolysin_autolysin"/>
</dbReference>
<organism evidence="8 9">
    <name type="scientific">Epilithonimonas zeae</name>
    <dbReference type="NCBI Taxonomy" id="1416779"/>
    <lineage>
        <taxon>Bacteria</taxon>
        <taxon>Pseudomonadati</taxon>
        <taxon>Bacteroidota</taxon>
        <taxon>Flavobacteriia</taxon>
        <taxon>Flavobacteriales</taxon>
        <taxon>Weeksellaceae</taxon>
        <taxon>Chryseobacterium group</taxon>
        <taxon>Epilithonimonas</taxon>
    </lineage>
</organism>
<dbReference type="EMBL" id="FSRK01000001">
    <property type="protein sequence ID" value="SIO11917.1"/>
    <property type="molecule type" value="Genomic_DNA"/>
</dbReference>
<keyword evidence="6 7" id="KW-0326">Glycosidase</keyword>
<dbReference type="HAMAP" id="MF_04110">
    <property type="entry name" value="ENDOLYSIN_T4"/>
    <property type="match status" value="1"/>
</dbReference>
<dbReference type="AlphaFoldDB" id="A0A1N6GWV2"/>
<protein>
    <recommendedName>
        <fullName evidence="7">Lysozyme</fullName>
        <ecNumber evidence="7">3.2.1.17</ecNumber>
    </recommendedName>
</protein>
<evidence type="ECO:0000256" key="5">
    <source>
        <dbReference type="ARBA" id="ARBA00023200"/>
    </source>
</evidence>
<reference evidence="9" key="1">
    <citation type="submission" date="2016-11" db="EMBL/GenBank/DDBJ databases">
        <authorList>
            <person name="Varghese N."/>
            <person name="Submissions S."/>
        </authorList>
    </citation>
    <scope>NUCLEOTIDE SEQUENCE [LARGE SCALE GENOMIC DNA]</scope>
    <source>
        <strain evidence="9">DSM 27623</strain>
    </source>
</reference>
<dbReference type="PANTHER" id="PTHR38107:SF3">
    <property type="entry name" value="LYSOZYME RRRD-RELATED"/>
    <property type="match status" value="1"/>
</dbReference>
<dbReference type="InterPro" id="IPR023346">
    <property type="entry name" value="Lysozyme-like_dom_sf"/>
</dbReference>
<accession>A0A1N6GWV2</accession>
<keyword evidence="4 7" id="KW-0378">Hydrolase</keyword>
<dbReference type="SUPFAM" id="SSF53955">
    <property type="entry name" value="Lysozyme-like"/>
    <property type="match status" value="1"/>
</dbReference>
<keyword evidence="9" id="KW-1185">Reference proteome</keyword>
<dbReference type="Pfam" id="PF00959">
    <property type="entry name" value="Phage_lysozyme"/>
    <property type="match status" value="1"/>
</dbReference>
<dbReference type="STRING" id="1416779.SAMN05444409_2101"/>
<keyword evidence="5" id="KW-1035">Host cytoplasm</keyword>
<evidence type="ECO:0000313" key="8">
    <source>
        <dbReference type="EMBL" id="SIO11917.1"/>
    </source>
</evidence>
<comment type="catalytic activity">
    <reaction evidence="1 7">
        <text>Hydrolysis of (1-&gt;4)-beta-linkages between N-acetylmuramic acid and N-acetyl-D-glucosamine residues in a peptidoglycan and between N-acetyl-D-glucosamine residues in chitodextrins.</text>
        <dbReference type="EC" id="3.2.1.17"/>
    </reaction>
</comment>
<dbReference type="OrthoDB" id="5327667at2"/>
<dbReference type="InterPro" id="IPR002196">
    <property type="entry name" value="Glyco_hydro_24"/>
</dbReference>
<proteinExistence type="inferred from homology"/>
<dbReference type="GO" id="GO:0042742">
    <property type="term" value="P:defense response to bacterium"/>
    <property type="evidence" value="ECO:0007669"/>
    <property type="project" value="UniProtKB-KW"/>
</dbReference>
<comment type="similarity">
    <text evidence="7">Belongs to the glycosyl hydrolase 24 family.</text>
</comment>
<dbReference type="GO" id="GO:0003796">
    <property type="term" value="F:lysozyme activity"/>
    <property type="evidence" value="ECO:0007669"/>
    <property type="project" value="UniProtKB-EC"/>
</dbReference>
<evidence type="ECO:0000256" key="7">
    <source>
        <dbReference type="RuleBase" id="RU003788"/>
    </source>
</evidence>
<dbReference type="CDD" id="cd00737">
    <property type="entry name" value="lyz_endolysin_autolysin"/>
    <property type="match status" value="1"/>
</dbReference>
<evidence type="ECO:0000256" key="2">
    <source>
        <dbReference type="ARBA" id="ARBA00022529"/>
    </source>
</evidence>
<name>A0A1N6GWV2_9FLAO</name>
<dbReference type="PANTHER" id="PTHR38107">
    <property type="match status" value="1"/>
</dbReference>
<evidence type="ECO:0000256" key="1">
    <source>
        <dbReference type="ARBA" id="ARBA00000632"/>
    </source>
</evidence>
<dbReference type="Proteomes" id="UP000185207">
    <property type="component" value="Unassembled WGS sequence"/>
</dbReference>
<evidence type="ECO:0000256" key="6">
    <source>
        <dbReference type="ARBA" id="ARBA00023295"/>
    </source>
</evidence>
<dbReference type="GO" id="GO:0009253">
    <property type="term" value="P:peptidoglycan catabolic process"/>
    <property type="evidence" value="ECO:0007669"/>
    <property type="project" value="InterPro"/>
</dbReference>
<dbReference type="GO" id="GO:0016998">
    <property type="term" value="P:cell wall macromolecule catabolic process"/>
    <property type="evidence" value="ECO:0007669"/>
    <property type="project" value="InterPro"/>
</dbReference>
<dbReference type="InterPro" id="IPR034690">
    <property type="entry name" value="Endolysin_T4_type"/>
</dbReference>
<dbReference type="Gene3D" id="1.10.530.40">
    <property type="match status" value="1"/>
</dbReference>
<dbReference type="EC" id="3.2.1.17" evidence="7"/>
<dbReference type="InterPro" id="IPR023347">
    <property type="entry name" value="Lysozyme_dom_sf"/>
</dbReference>
<gene>
    <name evidence="8" type="ORF">SAMN05444409_2101</name>
</gene>
<dbReference type="RefSeq" id="WP_083600737.1">
    <property type="nucleotide sequence ID" value="NZ_FSRK01000001.1"/>
</dbReference>
<evidence type="ECO:0000256" key="4">
    <source>
        <dbReference type="ARBA" id="ARBA00022801"/>
    </source>
</evidence>
<keyword evidence="2 7" id="KW-0929">Antimicrobial</keyword>
<evidence type="ECO:0000313" key="9">
    <source>
        <dbReference type="Proteomes" id="UP000185207"/>
    </source>
</evidence>